<accession>A0ABN0CP72</accession>
<name>A0ABN0CP72_9BACE</name>
<reference evidence="1 2" key="1">
    <citation type="submission" date="2011-02" db="EMBL/GenBank/DDBJ databases">
        <authorList>
            <person name="Weinstock G."/>
            <person name="Sodergren E."/>
            <person name="Clifton S."/>
            <person name="Fulton L."/>
            <person name="Fulton B."/>
            <person name="Courtney L."/>
            <person name="Fronick C."/>
            <person name="Harrison M."/>
            <person name="Strong C."/>
            <person name="Farmer C."/>
            <person name="Delahaunty K."/>
            <person name="Markovic C."/>
            <person name="Hall O."/>
            <person name="Minx P."/>
            <person name="Tomlinson C."/>
            <person name="Mitreva M."/>
            <person name="Hou S."/>
            <person name="Chen J."/>
            <person name="Wollam A."/>
            <person name="Pepin K.H."/>
            <person name="Johnson M."/>
            <person name="Bhonagiri V."/>
            <person name="Zhang X."/>
            <person name="Suruliraj S."/>
            <person name="Warren W."/>
            <person name="Chinwalla A."/>
            <person name="Mardis E.R."/>
            <person name="Wilson R.K."/>
        </authorList>
    </citation>
    <scope>NUCLEOTIDE SEQUENCE [LARGE SCALE GENOMIC DNA]</scope>
    <source>
        <strain evidence="1 2">YIT 12056</strain>
    </source>
</reference>
<gene>
    <name evidence="1" type="ORF">HMPREF9445_01625</name>
</gene>
<dbReference type="EMBL" id="AFBM01000016">
    <property type="protein sequence ID" value="EGF52394.1"/>
    <property type="molecule type" value="Genomic_DNA"/>
</dbReference>
<proteinExistence type="predicted"/>
<evidence type="ECO:0000313" key="1">
    <source>
        <dbReference type="EMBL" id="EGF52394.1"/>
    </source>
</evidence>
<organism evidence="1 2">
    <name type="scientific">Bacteroides clarus YIT 12056</name>
    <dbReference type="NCBI Taxonomy" id="762984"/>
    <lineage>
        <taxon>Bacteria</taxon>
        <taxon>Pseudomonadati</taxon>
        <taxon>Bacteroidota</taxon>
        <taxon>Bacteroidia</taxon>
        <taxon>Bacteroidales</taxon>
        <taxon>Bacteroidaceae</taxon>
        <taxon>Bacteroides</taxon>
    </lineage>
</organism>
<sequence length="57" mass="6915">MNFNPHSTIRYEVKNPFPLYMRKEILHFVSNDRMRYQPEFYSFFPIFAAGLLNISLL</sequence>
<dbReference type="Proteomes" id="UP000010321">
    <property type="component" value="Unassembled WGS sequence"/>
</dbReference>
<evidence type="ECO:0000313" key="2">
    <source>
        <dbReference type="Proteomes" id="UP000010321"/>
    </source>
</evidence>
<protein>
    <submittedName>
        <fullName evidence="1">Conserved domain protein</fullName>
    </submittedName>
</protein>
<comment type="caution">
    <text evidence="1">The sequence shown here is derived from an EMBL/GenBank/DDBJ whole genome shotgun (WGS) entry which is preliminary data.</text>
</comment>
<keyword evidence="2" id="KW-1185">Reference proteome</keyword>